<gene>
    <name evidence="2" type="ORF">ACFY35_24335</name>
</gene>
<dbReference type="Gene3D" id="2.130.10.10">
    <property type="entry name" value="YVTN repeat-like/Quinoprotein amine dehydrogenase"/>
    <property type="match status" value="2"/>
</dbReference>
<dbReference type="RefSeq" id="WP_157295978.1">
    <property type="nucleotide sequence ID" value="NZ_JBIAZU010000004.1"/>
</dbReference>
<organism evidence="2 3">
    <name type="scientific">Paractinoplanes globisporus</name>
    <dbReference type="NCBI Taxonomy" id="113565"/>
    <lineage>
        <taxon>Bacteria</taxon>
        <taxon>Bacillati</taxon>
        <taxon>Actinomycetota</taxon>
        <taxon>Actinomycetes</taxon>
        <taxon>Micromonosporales</taxon>
        <taxon>Micromonosporaceae</taxon>
        <taxon>Paractinoplanes</taxon>
    </lineage>
</organism>
<evidence type="ECO:0000313" key="3">
    <source>
        <dbReference type="Proteomes" id="UP001602245"/>
    </source>
</evidence>
<dbReference type="InterPro" id="IPR011047">
    <property type="entry name" value="Quinoprotein_ADH-like_sf"/>
</dbReference>
<feature type="domain" description="Pyrrolo-quinoline quinone repeat" evidence="1">
    <location>
        <begin position="270"/>
        <end position="384"/>
    </location>
</feature>
<accession>A0ABW6WH35</accession>
<reference evidence="2 3" key="1">
    <citation type="submission" date="2024-10" db="EMBL/GenBank/DDBJ databases">
        <title>The Natural Products Discovery Center: Release of the First 8490 Sequenced Strains for Exploring Actinobacteria Biosynthetic Diversity.</title>
        <authorList>
            <person name="Kalkreuter E."/>
            <person name="Kautsar S.A."/>
            <person name="Yang D."/>
            <person name="Bader C.D."/>
            <person name="Teijaro C.N."/>
            <person name="Fluegel L."/>
            <person name="Davis C.M."/>
            <person name="Simpson J.R."/>
            <person name="Lauterbach L."/>
            <person name="Steele A.D."/>
            <person name="Gui C."/>
            <person name="Meng S."/>
            <person name="Li G."/>
            <person name="Viehrig K."/>
            <person name="Ye F."/>
            <person name="Su P."/>
            <person name="Kiefer A.F."/>
            <person name="Nichols A."/>
            <person name="Cepeda A.J."/>
            <person name="Yan W."/>
            <person name="Fan B."/>
            <person name="Jiang Y."/>
            <person name="Adhikari A."/>
            <person name="Zheng C.-J."/>
            <person name="Schuster L."/>
            <person name="Cowan T.M."/>
            <person name="Smanski M.J."/>
            <person name="Chevrette M.G."/>
            <person name="De Carvalho L.P.S."/>
            <person name="Shen B."/>
        </authorList>
    </citation>
    <scope>NUCLEOTIDE SEQUENCE [LARGE SCALE GENOMIC DNA]</scope>
    <source>
        <strain evidence="2 3">NPDC000087</strain>
    </source>
</reference>
<dbReference type="InterPro" id="IPR002372">
    <property type="entry name" value="PQQ_rpt_dom"/>
</dbReference>
<evidence type="ECO:0000313" key="2">
    <source>
        <dbReference type="EMBL" id="MFF5292584.1"/>
    </source>
</evidence>
<feature type="domain" description="Pyrrolo-quinoline quinone repeat" evidence="1">
    <location>
        <begin position="79"/>
        <end position="210"/>
    </location>
</feature>
<keyword evidence="3" id="KW-1185">Reference proteome</keyword>
<sequence>MLIDLDVVPRSRPRVRRDPGPPLKAVMVAALLLIMGGATSPAPADGVIKVAETDGLDVSERLLTPSALYTVRLRAEGADVEAIPLAAGGPRWSATVAAVEPTLELSADGSTIAVVPPEEGEAAFVDARTGRVRWRPPENAIVRVLGDRVAVWTWIDGQETGRLRMADVATGRTLWQRLTGATALVGDKRLVVAIDEFGTSSVFASADGRVLNPGRSLDLADFGDGYGGRLVLGNTLYWWTSTFLAAHRLPDLKPLWRTPVALPIWIAGCGALICATGNGGVTAADPATGKVRWTSRAWRSITSDIGVTGDGRAQRLDLATGRVVEDLGRGGPAGDLLLRFDGDRSWAARLGDGHVIGELPLVSPASCATAGQYLACPTGGNMLTVWRIRR</sequence>
<name>A0ABW6WH35_9ACTN</name>
<dbReference type="InterPro" id="IPR015943">
    <property type="entry name" value="WD40/YVTN_repeat-like_dom_sf"/>
</dbReference>
<dbReference type="Proteomes" id="UP001602245">
    <property type="component" value="Unassembled WGS sequence"/>
</dbReference>
<protein>
    <submittedName>
        <fullName evidence="2">PQQ-binding-like beta-propeller repeat protein</fullName>
    </submittedName>
</protein>
<dbReference type="SUPFAM" id="SSF50998">
    <property type="entry name" value="Quinoprotein alcohol dehydrogenase-like"/>
    <property type="match status" value="1"/>
</dbReference>
<dbReference type="Pfam" id="PF13360">
    <property type="entry name" value="PQQ_2"/>
    <property type="match status" value="2"/>
</dbReference>
<dbReference type="EMBL" id="JBIAZU010000004">
    <property type="protein sequence ID" value="MFF5292584.1"/>
    <property type="molecule type" value="Genomic_DNA"/>
</dbReference>
<proteinExistence type="predicted"/>
<comment type="caution">
    <text evidence="2">The sequence shown here is derived from an EMBL/GenBank/DDBJ whole genome shotgun (WGS) entry which is preliminary data.</text>
</comment>
<evidence type="ECO:0000259" key="1">
    <source>
        <dbReference type="Pfam" id="PF13360"/>
    </source>
</evidence>